<feature type="domain" description="Phosphotyrosine protein phosphatase I" evidence="5">
    <location>
        <begin position="10"/>
        <end position="153"/>
    </location>
</feature>
<dbReference type="SMART" id="SM00226">
    <property type="entry name" value="LMWPc"/>
    <property type="match status" value="1"/>
</dbReference>
<keyword evidence="3" id="KW-0904">Protein phosphatase</keyword>
<name>A0A1I2BZJ7_9BACI</name>
<feature type="active site" description="Proton donor" evidence="4">
    <location>
        <position position="127"/>
    </location>
</feature>
<protein>
    <submittedName>
        <fullName evidence="6">Protein-tyrosine phosphatase</fullName>
    </submittedName>
</protein>
<dbReference type="InterPro" id="IPR023485">
    <property type="entry name" value="Ptyr_pPase"/>
</dbReference>
<evidence type="ECO:0000313" key="7">
    <source>
        <dbReference type="Proteomes" id="UP000199516"/>
    </source>
</evidence>
<proteinExistence type="inferred from homology"/>
<accession>A0A1I2BZJ7</accession>
<evidence type="ECO:0000259" key="5">
    <source>
        <dbReference type="SMART" id="SM00226"/>
    </source>
</evidence>
<keyword evidence="7" id="KW-1185">Reference proteome</keyword>
<dbReference type="PRINTS" id="PR00719">
    <property type="entry name" value="LMWPTPASE"/>
</dbReference>
<evidence type="ECO:0000256" key="1">
    <source>
        <dbReference type="ARBA" id="ARBA00011063"/>
    </source>
</evidence>
<feature type="active site" evidence="4">
    <location>
        <position position="22"/>
    </location>
</feature>
<evidence type="ECO:0000313" key="6">
    <source>
        <dbReference type="EMBL" id="SFE61537.1"/>
    </source>
</evidence>
<evidence type="ECO:0000256" key="4">
    <source>
        <dbReference type="PIRSR" id="PIRSR617867-1"/>
    </source>
</evidence>
<sequence length="157" mass="17208">MRRKDVAAIKHILFVCTGNTCRSPLAEALLRSKATDGVEVKSAGVYAMPDMPASDGTMDVLKEKGIELDHKSQPVTKELVDWADLVLTMTKSHHETTVQLYPEAADKIFTIKEFAADITGPEGDITDPIGGSAEMYRKTAEELEPLIDAVLEKIKHV</sequence>
<feature type="active site" description="Nucleophile" evidence="4">
    <location>
        <position position="16"/>
    </location>
</feature>
<dbReference type="STRING" id="930128.SAMN05192532_102599"/>
<evidence type="ECO:0000256" key="2">
    <source>
        <dbReference type="ARBA" id="ARBA00022801"/>
    </source>
</evidence>
<keyword evidence="2" id="KW-0378">Hydrolase</keyword>
<dbReference type="PANTHER" id="PTHR11717">
    <property type="entry name" value="LOW MOLECULAR WEIGHT PROTEIN TYROSINE PHOSPHATASE"/>
    <property type="match status" value="1"/>
</dbReference>
<dbReference type="Proteomes" id="UP000199516">
    <property type="component" value="Unassembled WGS sequence"/>
</dbReference>
<dbReference type="Pfam" id="PF01451">
    <property type="entry name" value="LMWPc"/>
    <property type="match status" value="1"/>
</dbReference>
<dbReference type="EMBL" id="FONT01000002">
    <property type="protein sequence ID" value="SFE61537.1"/>
    <property type="molecule type" value="Genomic_DNA"/>
</dbReference>
<organism evidence="6 7">
    <name type="scientific">Alteribacillus iranensis</name>
    <dbReference type="NCBI Taxonomy" id="930128"/>
    <lineage>
        <taxon>Bacteria</taxon>
        <taxon>Bacillati</taxon>
        <taxon>Bacillota</taxon>
        <taxon>Bacilli</taxon>
        <taxon>Bacillales</taxon>
        <taxon>Bacillaceae</taxon>
        <taxon>Alteribacillus</taxon>
    </lineage>
</organism>
<gene>
    <name evidence="6" type="ORF">SAMN05192532_102599</name>
</gene>
<reference evidence="6 7" key="1">
    <citation type="submission" date="2016-10" db="EMBL/GenBank/DDBJ databases">
        <authorList>
            <person name="de Groot N.N."/>
        </authorList>
    </citation>
    <scope>NUCLEOTIDE SEQUENCE [LARGE SCALE GENOMIC DNA]</scope>
    <source>
        <strain evidence="6 7">DSM 23995</strain>
    </source>
</reference>
<dbReference type="SUPFAM" id="SSF52788">
    <property type="entry name" value="Phosphotyrosine protein phosphatases I"/>
    <property type="match status" value="1"/>
</dbReference>
<dbReference type="InterPro" id="IPR036196">
    <property type="entry name" value="Ptyr_pPase_sf"/>
</dbReference>
<dbReference type="OrthoDB" id="9784339at2"/>
<dbReference type="InterPro" id="IPR017867">
    <property type="entry name" value="Tyr_phospatase_low_mol_wt"/>
</dbReference>
<dbReference type="PANTHER" id="PTHR11717:SF31">
    <property type="entry name" value="LOW MOLECULAR WEIGHT PROTEIN-TYROSINE-PHOSPHATASE ETP-RELATED"/>
    <property type="match status" value="1"/>
</dbReference>
<dbReference type="CDD" id="cd16344">
    <property type="entry name" value="LMWPAP"/>
    <property type="match status" value="1"/>
</dbReference>
<evidence type="ECO:0000256" key="3">
    <source>
        <dbReference type="ARBA" id="ARBA00022912"/>
    </source>
</evidence>
<dbReference type="GO" id="GO:0004725">
    <property type="term" value="F:protein tyrosine phosphatase activity"/>
    <property type="evidence" value="ECO:0007669"/>
    <property type="project" value="InterPro"/>
</dbReference>
<dbReference type="Gene3D" id="3.40.50.2300">
    <property type="match status" value="1"/>
</dbReference>
<dbReference type="InterPro" id="IPR050438">
    <property type="entry name" value="LMW_PTPase"/>
</dbReference>
<dbReference type="AlphaFoldDB" id="A0A1I2BZJ7"/>
<comment type="similarity">
    <text evidence="1">Belongs to the low molecular weight phosphotyrosine protein phosphatase family.</text>
</comment>